<dbReference type="PROSITE" id="PS50005">
    <property type="entry name" value="TPR"/>
    <property type="match status" value="1"/>
</dbReference>
<feature type="region of interest" description="Disordered" evidence="2">
    <location>
        <begin position="244"/>
        <end position="269"/>
    </location>
</feature>
<gene>
    <name evidence="3" type="ORF">NFG57_02015</name>
</gene>
<dbReference type="RefSeq" id="WP_348815240.1">
    <property type="nucleotide sequence ID" value="NZ_CP098828.1"/>
</dbReference>
<protein>
    <recommendedName>
        <fullName evidence="4">Tetratricopeptide repeat protein</fullName>
    </recommendedName>
</protein>
<dbReference type="InterPro" id="IPR019734">
    <property type="entry name" value="TPR_rpt"/>
</dbReference>
<dbReference type="AlphaFoldDB" id="A0AAU7KVF5"/>
<keyword evidence="1" id="KW-0802">TPR repeat</keyword>
<feature type="compositionally biased region" description="Low complexity" evidence="2">
    <location>
        <begin position="248"/>
        <end position="262"/>
    </location>
</feature>
<evidence type="ECO:0000313" key="3">
    <source>
        <dbReference type="EMBL" id="XBO75586.1"/>
    </source>
</evidence>
<reference evidence="3" key="1">
    <citation type="submission" date="2022-06" db="EMBL/GenBank/DDBJ databases">
        <title>A novel DMS-producing enzyme.</title>
        <authorList>
            <person name="Zhang Y."/>
        </authorList>
    </citation>
    <scope>NUCLEOTIDE SEQUENCE</scope>
    <source>
        <strain evidence="3">H10-59</strain>
    </source>
</reference>
<dbReference type="PROSITE" id="PS51257">
    <property type="entry name" value="PROKAR_LIPOPROTEIN"/>
    <property type="match status" value="1"/>
</dbReference>
<sequence>MRMTTTLNKRSPSPKMRRLWLATGVVLMTGCSSTPDGPTSMAALGALSPDISRAAPEQSVGPCGRRYDAEIGVELSLIQRMLDDDKPRSAAAHLEAGDYGLPLAWRLEGEALRAVGDTVASDRAYEALLGTCLAADGYRGLARNAFSEGRREQALALMREARQTRPIDPRIRNDLGYLLMLAGDNRAAAEEFRTALELDSGHEQAAANLVLALSRSGQRQRAADAARHFGVDARLVGVRDSAAATELSASGSASPSVSRPGAQAESEES</sequence>
<evidence type="ECO:0000256" key="2">
    <source>
        <dbReference type="SAM" id="MobiDB-lite"/>
    </source>
</evidence>
<feature type="repeat" description="TPR" evidence="1">
    <location>
        <begin position="169"/>
        <end position="202"/>
    </location>
</feature>
<evidence type="ECO:0000256" key="1">
    <source>
        <dbReference type="PROSITE-ProRule" id="PRU00339"/>
    </source>
</evidence>
<dbReference type="Gene3D" id="1.25.40.10">
    <property type="entry name" value="Tetratricopeptide repeat domain"/>
    <property type="match status" value="1"/>
</dbReference>
<dbReference type="InterPro" id="IPR011990">
    <property type="entry name" value="TPR-like_helical_dom_sf"/>
</dbReference>
<proteinExistence type="predicted"/>
<organism evidence="3">
    <name type="scientific">Halomonas sp. H10-59</name>
    <dbReference type="NCBI Taxonomy" id="2950874"/>
    <lineage>
        <taxon>Bacteria</taxon>
        <taxon>Pseudomonadati</taxon>
        <taxon>Pseudomonadota</taxon>
        <taxon>Gammaproteobacteria</taxon>
        <taxon>Oceanospirillales</taxon>
        <taxon>Halomonadaceae</taxon>
        <taxon>Halomonas</taxon>
    </lineage>
</organism>
<dbReference type="SUPFAM" id="SSF48452">
    <property type="entry name" value="TPR-like"/>
    <property type="match status" value="1"/>
</dbReference>
<evidence type="ECO:0008006" key="4">
    <source>
        <dbReference type="Google" id="ProtNLM"/>
    </source>
</evidence>
<dbReference type="EMBL" id="CP098828">
    <property type="protein sequence ID" value="XBO75586.1"/>
    <property type="molecule type" value="Genomic_DNA"/>
</dbReference>
<name>A0AAU7KVF5_9GAMM</name>
<accession>A0AAU7KVF5</accession>